<dbReference type="InterPro" id="IPR020845">
    <property type="entry name" value="AMP-binding_CS"/>
</dbReference>
<name>A0A6J7DY48_9ZZZZ</name>
<comment type="similarity">
    <text evidence="1">Belongs to the ATP-dependent AMP-binding enzyme family.</text>
</comment>
<dbReference type="Gene3D" id="3.40.50.12780">
    <property type="entry name" value="N-terminal domain of ligase-like"/>
    <property type="match status" value="1"/>
</dbReference>
<dbReference type="Pfam" id="PF13193">
    <property type="entry name" value="AMP-binding_C"/>
    <property type="match status" value="1"/>
</dbReference>
<dbReference type="InterPro" id="IPR000873">
    <property type="entry name" value="AMP-dep_synth/lig_dom"/>
</dbReference>
<sequence>MIVRGEAGGSAAGRTVSMLADELLSPALENGPVVAPDDVACILYTSGTTGPSKGAVLTHQANLQLTRGNVALMEYTDADVLYTAFPLFHVNAKYTSVISSMLVGARLVLDDRLSASGFWDRMREHGVTSFNYLGTMLSIIAKQPARPDDREHPVVRAYGGGCDGALWLEFEERFGVRLHEHYGMTEVGIATWNTRTSRRPGSCGRAAPYFDVRVADEGDVEVPTGEVGEIQIRPRHPGTILREYWARPAETIASTRNLWFHTGDRAWCDEDGFFHYVDRLKDSIRRRGENVSSWEIESVITAFPGVLECAAYGVPSDLGEDEVMVALVPEPGSEVDLDALVEHCRSRLAYFAVPRYLRVCEALPKTPSQRVQKFKLREDGVTPDTVDRGERAAARP</sequence>
<organism evidence="8">
    <name type="scientific">freshwater metagenome</name>
    <dbReference type="NCBI Taxonomy" id="449393"/>
    <lineage>
        <taxon>unclassified sequences</taxon>
        <taxon>metagenomes</taxon>
        <taxon>ecological metagenomes</taxon>
    </lineage>
</organism>
<reference evidence="8" key="1">
    <citation type="submission" date="2020-05" db="EMBL/GenBank/DDBJ databases">
        <authorList>
            <person name="Chiriac C."/>
            <person name="Salcher M."/>
            <person name="Ghai R."/>
            <person name="Kavagutti S V."/>
        </authorList>
    </citation>
    <scope>NUCLEOTIDE SEQUENCE</scope>
</reference>
<dbReference type="PROSITE" id="PS00455">
    <property type="entry name" value="AMP_BINDING"/>
    <property type="match status" value="1"/>
</dbReference>
<dbReference type="AlphaFoldDB" id="A0A6J7DY48"/>
<dbReference type="GO" id="GO:0004467">
    <property type="term" value="F:long-chain fatty acid-CoA ligase activity"/>
    <property type="evidence" value="ECO:0007669"/>
    <property type="project" value="TreeGrafter"/>
</dbReference>
<proteinExistence type="inferred from homology"/>
<evidence type="ECO:0000313" key="8">
    <source>
        <dbReference type="EMBL" id="CAB4873279.1"/>
    </source>
</evidence>
<dbReference type="GO" id="GO:0005524">
    <property type="term" value="F:ATP binding"/>
    <property type="evidence" value="ECO:0007669"/>
    <property type="project" value="UniProtKB-KW"/>
</dbReference>
<dbReference type="InterPro" id="IPR025110">
    <property type="entry name" value="AMP-bd_C"/>
</dbReference>
<dbReference type="InterPro" id="IPR042099">
    <property type="entry name" value="ANL_N_sf"/>
</dbReference>
<dbReference type="GO" id="GO:0044539">
    <property type="term" value="P:long-chain fatty acid import into cell"/>
    <property type="evidence" value="ECO:0007669"/>
    <property type="project" value="TreeGrafter"/>
</dbReference>
<evidence type="ECO:0000259" key="7">
    <source>
        <dbReference type="Pfam" id="PF13193"/>
    </source>
</evidence>
<evidence type="ECO:0000259" key="6">
    <source>
        <dbReference type="Pfam" id="PF00501"/>
    </source>
</evidence>
<keyword evidence="2" id="KW-0436">Ligase</keyword>
<dbReference type="Gene3D" id="3.30.300.30">
    <property type="match status" value="1"/>
</dbReference>
<evidence type="ECO:0000256" key="4">
    <source>
        <dbReference type="ARBA" id="ARBA00022840"/>
    </source>
</evidence>
<dbReference type="EMBL" id="CAFBLQ010000081">
    <property type="protein sequence ID" value="CAB4873279.1"/>
    <property type="molecule type" value="Genomic_DNA"/>
</dbReference>
<gene>
    <name evidence="8" type="ORF">UFOPK3423_00863</name>
</gene>
<keyword evidence="4" id="KW-0067">ATP-binding</keyword>
<feature type="region of interest" description="Disordered" evidence="5">
    <location>
        <begin position="376"/>
        <end position="396"/>
    </location>
</feature>
<evidence type="ECO:0000256" key="1">
    <source>
        <dbReference type="ARBA" id="ARBA00006432"/>
    </source>
</evidence>
<feature type="domain" description="AMP-binding enzyme C-terminal" evidence="7">
    <location>
        <begin position="295"/>
        <end position="368"/>
    </location>
</feature>
<accession>A0A6J7DY48</accession>
<dbReference type="InterPro" id="IPR045851">
    <property type="entry name" value="AMP-bd_C_sf"/>
</dbReference>
<protein>
    <submittedName>
        <fullName evidence="8">Unannotated protein</fullName>
    </submittedName>
</protein>
<evidence type="ECO:0000256" key="2">
    <source>
        <dbReference type="ARBA" id="ARBA00022598"/>
    </source>
</evidence>
<evidence type="ECO:0000256" key="5">
    <source>
        <dbReference type="SAM" id="MobiDB-lite"/>
    </source>
</evidence>
<dbReference type="SUPFAM" id="SSF56801">
    <property type="entry name" value="Acetyl-CoA synthetase-like"/>
    <property type="match status" value="1"/>
</dbReference>
<feature type="domain" description="AMP-dependent synthetase/ligase" evidence="6">
    <location>
        <begin position="31"/>
        <end position="245"/>
    </location>
</feature>
<dbReference type="GO" id="GO:0005886">
    <property type="term" value="C:plasma membrane"/>
    <property type="evidence" value="ECO:0007669"/>
    <property type="project" value="TreeGrafter"/>
</dbReference>
<dbReference type="GO" id="GO:0005324">
    <property type="term" value="F:long-chain fatty acid transmembrane transporter activity"/>
    <property type="evidence" value="ECO:0007669"/>
    <property type="project" value="TreeGrafter"/>
</dbReference>
<dbReference type="PANTHER" id="PTHR43107:SF15">
    <property type="entry name" value="FATTY ACID TRANSPORT PROTEIN 3, ISOFORM A"/>
    <property type="match status" value="1"/>
</dbReference>
<dbReference type="Pfam" id="PF00501">
    <property type="entry name" value="AMP-binding"/>
    <property type="match status" value="1"/>
</dbReference>
<dbReference type="PANTHER" id="PTHR43107">
    <property type="entry name" value="LONG-CHAIN FATTY ACID TRANSPORT PROTEIN"/>
    <property type="match status" value="1"/>
</dbReference>
<keyword evidence="3" id="KW-0547">Nucleotide-binding</keyword>
<evidence type="ECO:0000256" key="3">
    <source>
        <dbReference type="ARBA" id="ARBA00022741"/>
    </source>
</evidence>